<dbReference type="SUPFAM" id="SSF53213">
    <property type="entry name" value="LigB-like"/>
    <property type="match status" value="1"/>
</dbReference>
<name>A0ABM7XFX9_9BACT</name>
<keyword evidence="3" id="KW-0479">Metal-binding</keyword>
<keyword evidence="4" id="KW-0862">Zinc</keyword>
<evidence type="ECO:0000313" key="8">
    <source>
        <dbReference type="Proteomes" id="UP001162734"/>
    </source>
</evidence>
<accession>A0ABM7XFX9</accession>
<evidence type="ECO:0000259" key="6">
    <source>
        <dbReference type="Pfam" id="PF02900"/>
    </source>
</evidence>
<comment type="cofactor">
    <cofactor evidence="1">
        <name>Zn(2+)</name>
        <dbReference type="ChEBI" id="CHEBI:29105"/>
    </cofactor>
</comment>
<dbReference type="EMBL" id="AP025592">
    <property type="protein sequence ID" value="BDG10777.1"/>
    <property type="molecule type" value="Genomic_DNA"/>
</dbReference>
<evidence type="ECO:0000256" key="4">
    <source>
        <dbReference type="ARBA" id="ARBA00022833"/>
    </source>
</evidence>
<proteinExistence type="inferred from homology"/>
<dbReference type="PANTHER" id="PTHR30096">
    <property type="entry name" value="4,5-DOPA DIOXYGENASE EXTRADIOL-LIKE PROTEIN"/>
    <property type="match status" value="1"/>
</dbReference>
<dbReference type="Gene3D" id="3.40.830.10">
    <property type="entry name" value="LigB-like"/>
    <property type="match status" value="1"/>
</dbReference>
<sequence>MSDRSTRPGEPARMPVLFIGHGSPMNAIEDNVWSRRFRALAKELPRPKAILAVSAHWYVEGTFTTAGERPETIHDFGGFPEPLYQVQYPAPGDVALARRAAALLAGRGASLTTGWGLDHGTWSVLVHLRPAADVPVVQLSIDARLEPAEHLALGRALAPLRDEGVLVLGSGNIVHNLRHAFTAHARGETATPEWARTFDEEIASALSRLDGDALVRLLDTDEGRMSAPTPDHFLPLLYVAGASAETDAVRFPIEGFDWGSLSMRAALLG</sequence>
<organism evidence="7 8">
    <name type="scientific">Anaeromyxobacter paludicola</name>
    <dbReference type="NCBI Taxonomy" id="2918171"/>
    <lineage>
        <taxon>Bacteria</taxon>
        <taxon>Pseudomonadati</taxon>
        <taxon>Myxococcota</taxon>
        <taxon>Myxococcia</taxon>
        <taxon>Myxococcales</taxon>
        <taxon>Cystobacterineae</taxon>
        <taxon>Anaeromyxobacteraceae</taxon>
        <taxon>Anaeromyxobacter</taxon>
    </lineage>
</organism>
<evidence type="ECO:0000256" key="2">
    <source>
        <dbReference type="ARBA" id="ARBA00007581"/>
    </source>
</evidence>
<dbReference type="InterPro" id="IPR014436">
    <property type="entry name" value="Extradiol_dOase_DODA"/>
</dbReference>
<gene>
    <name evidence="7" type="ORF">AMPC_38900</name>
</gene>
<dbReference type="PIRSF" id="PIRSF006157">
    <property type="entry name" value="Doxgns_DODA"/>
    <property type="match status" value="1"/>
</dbReference>
<evidence type="ECO:0000256" key="5">
    <source>
        <dbReference type="ARBA" id="ARBA00023002"/>
    </source>
</evidence>
<feature type="domain" description="Extradiol ring-cleavage dioxygenase class III enzyme subunit B" evidence="6">
    <location>
        <begin position="33"/>
        <end position="245"/>
    </location>
</feature>
<comment type="similarity">
    <text evidence="2">Belongs to the DODA-type extradiol aromatic ring-opening dioxygenase family.</text>
</comment>
<dbReference type="PANTHER" id="PTHR30096:SF0">
    <property type="entry name" value="4,5-DOPA DIOXYGENASE EXTRADIOL-LIKE PROTEIN"/>
    <property type="match status" value="1"/>
</dbReference>
<protein>
    <submittedName>
        <fullName evidence="7">Dioxygenase</fullName>
    </submittedName>
</protein>
<dbReference type="InterPro" id="IPR004183">
    <property type="entry name" value="Xdiol_dOase_suB"/>
</dbReference>
<dbReference type="NCBIfam" id="NF007914">
    <property type="entry name" value="PRK10628.1"/>
    <property type="match status" value="1"/>
</dbReference>
<keyword evidence="5" id="KW-0560">Oxidoreductase</keyword>
<keyword evidence="7" id="KW-0223">Dioxygenase</keyword>
<dbReference type="GO" id="GO:0051213">
    <property type="term" value="F:dioxygenase activity"/>
    <property type="evidence" value="ECO:0007669"/>
    <property type="project" value="UniProtKB-KW"/>
</dbReference>
<dbReference type="Proteomes" id="UP001162734">
    <property type="component" value="Chromosome"/>
</dbReference>
<reference evidence="8" key="1">
    <citation type="journal article" date="2022" name="Int. J. Syst. Evol. Microbiol.">
        <title>Anaeromyxobacter oryzae sp. nov., Anaeromyxobacter diazotrophicus sp. nov. and Anaeromyxobacter paludicola sp. nov., isolated from paddy soils.</title>
        <authorList>
            <person name="Itoh H."/>
            <person name="Xu Z."/>
            <person name="Mise K."/>
            <person name="Masuda Y."/>
            <person name="Ushijima N."/>
            <person name="Hayakawa C."/>
            <person name="Shiratori Y."/>
            <person name="Senoo K."/>
        </authorList>
    </citation>
    <scope>NUCLEOTIDE SEQUENCE [LARGE SCALE GENOMIC DNA]</scope>
    <source>
        <strain evidence="8">Red630</strain>
    </source>
</reference>
<dbReference type="CDD" id="cd07363">
    <property type="entry name" value="45_DOPA_Dioxygenase"/>
    <property type="match status" value="1"/>
</dbReference>
<keyword evidence="8" id="KW-1185">Reference proteome</keyword>
<dbReference type="Pfam" id="PF02900">
    <property type="entry name" value="LigB"/>
    <property type="match status" value="1"/>
</dbReference>
<evidence type="ECO:0000256" key="3">
    <source>
        <dbReference type="ARBA" id="ARBA00022723"/>
    </source>
</evidence>
<evidence type="ECO:0000256" key="1">
    <source>
        <dbReference type="ARBA" id="ARBA00001947"/>
    </source>
</evidence>
<evidence type="ECO:0000313" key="7">
    <source>
        <dbReference type="EMBL" id="BDG10777.1"/>
    </source>
</evidence>